<accession>A0A9D4MGC3</accession>
<keyword evidence="3" id="KW-1185">Reference proteome</keyword>
<proteinExistence type="predicted"/>
<evidence type="ECO:0000313" key="1">
    <source>
        <dbReference type="EMBL" id="KAH3877087.1"/>
    </source>
</evidence>
<dbReference type="GO" id="GO:0008270">
    <property type="term" value="F:zinc ion binding"/>
    <property type="evidence" value="ECO:0007669"/>
    <property type="project" value="UniProtKB-KW"/>
</dbReference>
<evidence type="ECO:0000313" key="2">
    <source>
        <dbReference type="EMBL" id="KAH3877088.1"/>
    </source>
</evidence>
<dbReference type="EMBL" id="JAIWYP010000001">
    <property type="protein sequence ID" value="KAH3877088.1"/>
    <property type="molecule type" value="Genomic_DNA"/>
</dbReference>
<comment type="caution">
    <text evidence="1">The sequence shown here is derived from an EMBL/GenBank/DDBJ whole genome shotgun (WGS) entry which is preliminary data.</text>
</comment>
<dbReference type="AlphaFoldDB" id="A0A9D4MGC3"/>
<gene>
    <name evidence="1" type="ORF">DPMN_000943</name>
    <name evidence="2" type="ORF">DPMN_000944</name>
</gene>
<evidence type="ECO:0008006" key="4">
    <source>
        <dbReference type="Google" id="ProtNLM"/>
    </source>
</evidence>
<dbReference type="Proteomes" id="UP000828390">
    <property type="component" value="Unassembled WGS sequence"/>
</dbReference>
<reference evidence="1" key="1">
    <citation type="journal article" date="2019" name="bioRxiv">
        <title>The Genome of the Zebra Mussel, Dreissena polymorpha: A Resource for Invasive Species Research.</title>
        <authorList>
            <person name="McCartney M.A."/>
            <person name="Auch B."/>
            <person name="Kono T."/>
            <person name="Mallez S."/>
            <person name="Zhang Y."/>
            <person name="Obille A."/>
            <person name="Becker A."/>
            <person name="Abrahante J.E."/>
            <person name="Garbe J."/>
            <person name="Badalamenti J.P."/>
            <person name="Herman A."/>
            <person name="Mangelson H."/>
            <person name="Liachko I."/>
            <person name="Sullivan S."/>
            <person name="Sone E.D."/>
            <person name="Koren S."/>
            <person name="Silverstein K.A.T."/>
            <person name="Beckman K.B."/>
            <person name="Gohl D.M."/>
        </authorList>
    </citation>
    <scope>NUCLEOTIDE SEQUENCE</scope>
    <source>
        <strain evidence="1">Duluth1</strain>
        <tissue evidence="1">Whole animal</tissue>
    </source>
</reference>
<organism evidence="1 3">
    <name type="scientific">Dreissena polymorpha</name>
    <name type="common">Zebra mussel</name>
    <name type="synonym">Mytilus polymorpha</name>
    <dbReference type="NCBI Taxonomy" id="45954"/>
    <lineage>
        <taxon>Eukaryota</taxon>
        <taxon>Metazoa</taxon>
        <taxon>Spiralia</taxon>
        <taxon>Lophotrochozoa</taxon>
        <taxon>Mollusca</taxon>
        <taxon>Bivalvia</taxon>
        <taxon>Autobranchia</taxon>
        <taxon>Heteroconchia</taxon>
        <taxon>Euheterodonta</taxon>
        <taxon>Imparidentia</taxon>
        <taxon>Neoheterodontei</taxon>
        <taxon>Myida</taxon>
        <taxon>Dreissenoidea</taxon>
        <taxon>Dreissenidae</taxon>
        <taxon>Dreissena</taxon>
    </lineage>
</organism>
<name>A0A9D4MGC3_DREPO</name>
<dbReference type="Gene3D" id="1.20.120.1750">
    <property type="match status" value="1"/>
</dbReference>
<dbReference type="SUPFAM" id="SSF57850">
    <property type="entry name" value="RING/U-box"/>
    <property type="match status" value="1"/>
</dbReference>
<reference evidence="1" key="2">
    <citation type="submission" date="2020-11" db="EMBL/GenBank/DDBJ databases">
        <authorList>
            <person name="McCartney M.A."/>
            <person name="Auch B."/>
            <person name="Kono T."/>
            <person name="Mallez S."/>
            <person name="Becker A."/>
            <person name="Gohl D.M."/>
            <person name="Silverstein K.A.T."/>
            <person name="Koren S."/>
            <person name="Bechman K.B."/>
            <person name="Herman A."/>
            <person name="Abrahante J.E."/>
            <person name="Garbe J."/>
        </authorList>
    </citation>
    <scope>NUCLEOTIDE SEQUENCE</scope>
    <source>
        <strain evidence="1">Duluth1</strain>
        <tissue evidence="1">Whole animal</tissue>
    </source>
</reference>
<evidence type="ECO:0000313" key="3">
    <source>
        <dbReference type="Proteomes" id="UP000828390"/>
    </source>
</evidence>
<dbReference type="Pfam" id="PF26200">
    <property type="entry name" value="Rcat_RNF216"/>
    <property type="match status" value="1"/>
</dbReference>
<dbReference type="EMBL" id="JAIWYP010000001">
    <property type="protein sequence ID" value="KAH3877087.1"/>
    <property type="molecule type" value="Genomic_DNA"/>
</dbReference>
<protein>
    <recommendedName>
        <fullName evidence="4">RBR-type E3 ubiquitin transferase</fullName>
    </recommendedName>
</protein>
<sequence>MTHSGEDSRLSILRECWKIQVAGVESPAIRACPGCWILIEHNEGCNQMTCRCGQKFCFLCLKTANSNGAYQCVPVDSKCPVAPVQTQLPST</sequence>